<feature type="transmembrane region" description="Helical" evidence="1">
    <location>
        <begin position="121"/>
        <end position="141"/>
    </location>
</feature>
<name>A0A4U8W6D0_9NOCA</name>
<feature type="transmembrane region" description="Helical" evidence="1">
    <location>
        <begin position="338"/>
        <end position="357"/>
    </location>
</feature>
<feature type="transmembrane region" description="Helical" evidence="1">
    <location>
        <begin position="314"/>
        <end position="331"/>
    </location>
</feature>
<dbReference type="RefSeq" id="WP_130919125.1">
    <property type="nucleotide sequence ID" value="NZ_LR215973.1"/>
</dbReference>
<evidence type="ECO:0000313" key="2">
    <source>
        <dbReference type="EMBL" id="VFB01741.1"/>
    </source>
</evidence>
<keyword evidence="1" id="KW-0812">Transmembrane</keyword>
<feature type="transmembrane region" description="Helical" evidence="1">
    <location>
        <begin position="44"/>
        <end position="64"/>
    </location>
</feature>
<keyword evidence="1" id="KW-0472">Membrane</keyword>
<feature type="transmembrane region" description="Helical" evidence="1">
    <location>
        <begin position="267"/>
        <end position="284"/>
    </location>
</feature>
<feature type="transmembrane region" description="Helical" evidence="1">
    <location>
        <begin position="244"/>
        <end position="261"/>
    </location>
</feature>
<keyword evidence="1" id="KW-1133">Transmembrane helix</keyword>
<sequence>MDKRMAAAAGVGALCGFTMGYAMHRVVGAPSGTDSRGQLFGSAPMTTAVIAGLVAVGAVGLLGWGRARSSFVFGAGLAGLLVLTAVTALPAPDEWEQLPVAVGVALGLIAVPGVLLPPAQLWFFGGMIAAVALGYQLDNLAGPEKNHYRHFPYAPAIPTETWHALVAIALASTLLVGAWWCRGERVEDQLPDRTLMVGAGTVLAAGLAARLWGDSGHLSLVAVVLVVAAAIAGIRWLSAQQAAAWVMLVLVAAMFGTGTGLDLEPTPGLLLTVVALAVGAVIGLRRRQPVLAAAVCAVAALCVMLAGITEYAGARWVAATALLFAVGLAGGSVLPTRAALLAGWTALPALASTATPVDRTTTTLLNNSGRPDTYTRSADIWADVTFDSHPTLIISSSSDFGWTATAGDAYHPRPSMILPGLLIAGACAAAAVWLDRRRVETEIPEDPSTRAS</sequence>
<reference evidence="2 3" key="1">
    <citation type="submission" date="2019-02" db="EMBL/GenBank/DDBJ databases">
        <authorList>
            <consortium name="Pathogen Informatics"/>
        </authorList>
    </citation>
    <scope>NUCLEOTIDE SEQUENCE [LARGE SCALE GENOMIC DNA]</scope>
    <source>
        <strain evidence="2 3">3012STDY6756504</strain>
    </source>
</reference>
<evidence type="ECO:0000256" key="1">
    <source>
        <dbReference type="SAM" id="Phobius"/>
    </source>
</evidence>
<organism evidence="2 3">
    <name type="scientific">Nocardia cyriacigeorgica</name>
    <dbReference type="NCBI Taxonomy" id="135487"/>
    <lineage>
        <taxon>Bacteria</taxon>
        <taxon>Bacillati</taxon>
        <taxon>Actinomycetota</taxon>
        <taxon>Actinomycetes</taxon>
        <taxon>Mycobacteriales</taxon>
        <taxon>Nocardiaceae</taxon>
        <taxon>Nocardia</taxon>
    </lineage>
</organism>
<protein>
    <submittedName>
        <fullName evidence="2">Uncharacterized protein</fullName>
    </submittedName>
</protein>
<dbReference type="Proteomes" id="UP000290439">
    <property type="component" value="Chromosome"/>
</dbReference>
<gene>
    <name evidence="2" type="ORF">NCTC10797_05565</name>
</gene>
<feature type="transmembrane region" description="Helical" evidence="1">
    <location>
        <begin position="193"/>
        <end position="212"/>
    </location>
</feature>
<accession>A0A4U8W6D0</accession>
<feature type="transmembrane region" description="Helical" evidence="1">
    <location>
        <begin position="161"/>
        <end position="181"/>
    </location>
</feature>
<proteinExistence type="predicted"/>
<feature type="transmembrane region" description="Helical" evidence="1">
    <location>
        <begin position="97"/>
        <end position="116"/>
    </location>
</feature>
<feature type="transmembrane region" description="Helical" evidence="1">
    <location>
        <begin position="291"/>
        <end position="308"/>
    </location>
</feature>
<evidence type="ECO:0000313" key="3">
    <source>
        <dbReference type="Proteomes" id="UP000290439"/>
    </source>
</evidence>
<feature type="transmembrane region" description="Helical" evidence="1">
    <location>
        <begin position="71"/>
        <end position="91"/>
    </location>
</feature>
<feature type="transmembrane region" description="Helical" evidence="1">
    <location>
        <begin position="416"/>
        <end position="434"/>
    </location>
</feature>
<dbReference type="EMBL" id="LR215973">
    <property type="protein sequence ID" value="VFB01741.1"/>
    <property type="molecule type" value="Genomic_DNA"/>
</dbReference>
<feature type="transmembrane region" description="Helical" evidence="1">
    <location>
        <begin position="218"/>
        <end position="237"/>
    </location>
</feature>
<dbReference type="AlphaFoldDB" id="A0A4U8W6D0"/>